<proteinExistence type="predicted"/>
<reference evidence="2" key="2">
    <citation type="submission" date="2020-09" db="EMBL/GenBank/DDBJ databases">
        <authorList>
            <person name="Sun Q."/>
            <person name="Ohkuma M."/>
        </authorList>
    </citation>
    <scope>NUCLEOTIDE SEQUENCE</scope>
    <source>
        <strain evidence="2">JCM 10088</strain>
    </source>
</reference>
<reference evidence="2" key="1">
    <citation type="journal article" date="2014" name="Int. J. Syst. Evol. Microbiol.">
        <title>Complete genome sequence of Corynebacterium casei LMG S-19264T (=DSM 44701T), isolated from a smear-ripened cheese.</title>
        <authorList>
            <consortium name="US DOE Joint Genome Institute (JGI-PGF)"/>
            <person name="Walter F."/>
            <person name="Albersmeier A."/>
            <person name="Kalinowski J."/>
            <person name="Ruckert C."/>
        </authorList>
    </citation>
    <scope>NUCLEOTIDE SEQUENCE</scope>
    <source>
        <strain evidence="2">JCM 10088</strain>
    </source>
</reference>
<keyword evidence="3" id="KW-1185">Reference proteome</keyword>
<dbReference type="AlphaFoldDB" id="A0A830GVN6"/>
<organism evidence="2 3">
    <name type="scientific">Thermocladium modestius</name>
    <dbReference type="NCBI Taxonomy" id="62609"/>
    <lineage>
        <taxon>Archaea</taxon>
        <taxon>Thermoproteota</taxon>
        <taxon>Thermoprotei</taxon>
        <taxon>Thermoproteales</taxon>
        <taxon>Thermoproteaceae</taxon>
        <taxon>Thermocladium</taxon>
    </lineage>
</organism>
<evidence type="ECO:0000313" key="2">
    <source>
        <dbReference type="EMBL" id="GGP22181.1"/>
    </source>
</evidence>
<keyword evidence="1" id="KW-0812">Transmembrane</keyword>
<protein>
    <submittedName>
        <fullName evidence="2">Uncharacterized protein</fullName>
    </submittedName>
</protein>
<feature type="transmembrane region" description="Helical" evidence="1">
    <location>
        <begin position="37"/>
        <end position="66"/>
    </location>
</feature>
<evidence type="ECO:0000313" key="3">
    <source>
        <dbReference type="Proteomes" id="UP000610960"/>
    </source>
</evidence>
<accession>A0A830GVN6</accession>
<evidence type="ECO:0000256" key="1">
    <source>
        <dbReference type="SAM" id="Phobius"/>
    </source>
</evidence>
<gene>
    <name evidence="2" type="ORF">GCM10007981_17210</name>
</gene>
<sequence length="191" mass="20367">MEKVNVNSIISGRVVSPLLRVGGRGLNAWSLGKVASMALAVGLAIVIILTFAVFMKPAILVLGLGMNISSSTSMSRIIVISNTFSYPAKVMVTTKGTSFSMANQSALIRPLCASTALNATGSLRCMLDGEYSINSTLFKINYFRGNYTSFETMLEPGQALLIMVKLGPMKDVDVRERPVVANGEVKLGLIG</sequence>
<comment type="caution">
    <text evidence="2">The sequence shown here is derived from an EMBL/GenBank/DDBJ whole genome shotgun (WGS) entry which is preliminary data.</text>
</comment>
<keyword evidence="1" id="KW-1133">Transmembrane helix</keyword>
<name>A0A830GVN6_9CREN</name>
<dbReference type="EMBL" id="BMNL01000004">
    <property type="protein sequence ID" value="GGP22181.1"/>
    <property type="molecule type" value="Genomic_DNA"/>
</dbReference>
<keyword evidence="1" id="KW-0472">Membrane</keyword>
<dbReference type="Proteomes" id="UP000610960">
    <property type="component" value="Unassembled WGS sequence"/>
</dbReference>